<dbReference type="GO" id="GO:0098552">
    <property type="term" value="C:side of membrane"/>
    <property type="evidence" value="ECO:0007669"/>
    <property type="project" value="UniProtKB-KW"/>
</dbReference>
<evidence type="ECO:0000256" key="9">
    <source>
        <dbReference type="SAM" id="SignalP"/>
    </source>
</evidence>
<evidence type="ECO:0000313" key="11">
    <source>
        <dbReference type="RefSeq" id="XP_032800001.1"/>
    </source>
</evidence>
<keyword evidence="4" id="KW-0336">GPI-anchor</keyword>
<keyword evidence="5 9" id="KW-0732">Signal</keyword>
<proteinExistence type="inferred from homology"/>
<name>A0AAJ7WJG7_PETMA</name>
<keyword evidence="6" id="KW-0472">Membrane</keyword>
<dbReference type="AlphaFoldDB" id="A0AAJ7WJG7"/>
<evidence type="ECO:0000313" key="10">
    <source>
        <dbReference type="Proteomes" id="UP001318040"/>
    </source>
</evidence>
<evidence type="ECO:0000256" key="7">
    <source>
        <dbReference type="ARBA" id="ARBA00023180"/>
    </source>
</evidence>
<sequence length="152" mass="16439">MACTALRSAPLLLALAFRFALCQDRGNEVIEADSPGRCDAFYAGLSSCLHRLGDQLNRVRPDMDESHAVTTLCKHWEEFQACSVAAISDCQKGATDTWKSLAKDMRKLKFKGNMYALCDKSSAATRAAPTPGLVPPVALLVPLAAAWLQLAL</sequence>
<comment type="similarity">
    <text evidence="2">Belongs to the neuritin family.</text>
</comment>
<gene>
    <name evidence="11" type="primary">LOC116936980</name>
</gene>
<evidence type="ECO:0000256" key="3">
    <source>
        <dbReference type="ARBA" id="ARBA00022475"/>
    </source>
</evidence>
<evidence type="ECO:0000256" key="6">
    <source>
        <dbReference type="ARBA" id="ARBA00023136"/>
    </source>
</evidence>
<comment type="subcellular location">
    <subcellularLocation>
        <location evidence="1">Cell membrane</location>
        <topology evidence="1">Lipid-anchor</topology>
        <topology evidence="1">GPI-anchor</topology>
    </subcellularLocation>
</comment>
<dbReference type="GeneID" id="116936980"/>
<protein>
    <submittedName>
        <fullName evidence="11">Neuritin-like isoform X2</fullName>
    </submittedName>
</protein>
<accession>A0AAJ7WJG7</accession>
<evidence type="ECO:0000256" key="8">
    <source>
        <dbReference type="ARBA" id="ARBA00023288"/>
    </source>
</evidence>
<evidence type="ECO:0000256" key="1">
    <source>
        <dbReference type="ARBA" id="ARBA00004609"/>
    </source>
</evidence>
<dbReference type="GO" id="GO:1990138">
    <property type="term" value="P:neuron projection extension"/>
    <property type="evidence" value="ECO:0007669"/>
    <property type="project" value="TreeGrafter"/>
</dbReference>
<evidence type="ECO:0000256" key="2">
    <source>
        <dbReference type="ARBA" id="ARBA00008377"/>
    </source>
</evidence>
<keyword evidence="10" id="KW-1185">Reference proteome</keyword>
<feature type="signal peptide" evidence="9">
    <location>
        <begin position="1"/>
        <end position="22"/>
    </location>
</feature>
<dbReference type="Pfam" id="PF15056">
    <property type="entry name" value="NRN1"/>
    <property type="match status" value="1"/>
</dbReference>
<dbReference type="PANTHER" id="PTHR15902">
    <property type="entry name" value="NEURITIN-RELATED"/>
    <property type="match status" value="1"/>
</dbReference>
<reference evidence="11" key="1">
    <citation type="submission" date="2025-08" db="UniProtKB">
        <authorList>
            <consortium name="RefSeq"/>
        </authorList>
    </citation>
    <scope>IDENTIFICATION</scope>
    <source>
        <tissue evidence="11">Sperm</tissue>
    </source>
</reference>
<dbReference type="Proteomes" id="UP001318040">
    <property type="component" value="Unplaced"/>
</dbReference>
<keyword evidence="8" id="KW-0449">Lipoprotein</keyword>
<evidence type="ECO:0000256" key="5">
    <source>
        <dbReference type="ARBA" id="ARBA00022729"/>
    </source>
</evidence>
<feature type="chain" id="PRO_5042566386" evidence="9">
    <location>
        <begin position="23"/>
        <end position="152"/>
    </location>
</feature>
<organism evidence="10 11">
    <name type="scientific">Petromyzon marinus</name>
    <name type="common">Sea lamprey</name>
    <dbReference type="NCBI Taxonomy" id="7757"/>
    <lineage>
        <taxon>Eukaryota</taxon>
        <taxon>Metazoa</taxon>
        <taxon>Chordata</taxon>
        <taxon>Craniata</taxon>
        <taxon>Vertebrata</taxon>
        <taxon>Cyclostomata</taxon>
        <taxon>Hyperoartia</taxon>
        <taxon>Petromyzontiformes</taxon>
        <taxon>Petromyzontidae</taxon>
        <taxon>Petromyzon</taxon>
    </lineage>
</organism>
<dbReference type="GO" id="GO:0005886">
    <property type="term" value="C:plasma membrane"/>
    <property type="evidence" value="ECO:0007669"/>
    <property type="project" value="UniProtKB-SubCell"/>
</dbReference>
<keyword evidence="7" id="KW-0325">Glycoprotein</keyword>
<dbReference type="InterPro" id="IPR026144">
    <property type="entry name" value="Neuritin_fam"/>
</dbReference>
<dbReference type="RefSeq" id="XP_032800001.1">
    <property type="nucleotide sequence ID" value="XM_032944110.1"/>
</dbReference>
<keyword evidence="3" id="KW-1003">Cell membrane</keyword>
<evidence type="ECO:0000256" key="4">
    <source>
        <dbReference type="ARBA" id="ARBA00022622"/>
    </source>
</evidence>